<dbReference type="Gene3D" id="2.130.10.10">
    <property type="entry name" value="YVTN repeat-like/Quinoprotein amine dehydrogenase"/>
    <property type="match status" value="1"/>
</dbReference>
<dbReference type="Proteomes" id="UP000037510">
    <property type="component" value="Unassembled WGS sequence"/>
</dbReference>
<evidence type="ECO:0000256" key="3">
    <source>
        <dbReference type="PROSITE-ProRule" id="PRU00221"/>
    </source>
</evidence>
<evidence type="ECO:0000313" key="5">
    <source>
        <dbReference type="EMBL" id="KOB79354.1"/>
    </source>
</evidence>
<dbReference type="InterPro" id="IPR051179">
    <property type="entry name" value="WD_repeat_multifunction"/>
</dbReference>
<dbReference type="InterPro" id="IPR001680">
    <property type="entry name" value="WD40_rpt"/>
</dbReference>
<dbReference type="EMBL" id="JTDY01000025">
    <property type="protein sequence ID" value="KOB79354.1"/>
    <property type="molecule type" value="Genomic_DNA"/>
</dbReference>
<proteinExistence type="predicted"/>
<keyword evidence="2" id="KW-0677">Repeat</keyword>
<evidence type="ECO:0000256" key="4">
    <source>
        <dbReference type="SAM" id="MobiDB-lite"/>
    </source>
</evidence>
<feature type="repeat" description="WD" evidence="3">
    <location>
        <begin position="105"/>
        <end position="146"/>
    </location>
</feature>
<gene>
    <name evidence="5" type="ORF">OBRU01_00529</name>
</gene>
<dbReference type="SUPFAM" id="SSF50978">
    <property type="entry name" value="WD40 repeat-like"/>
    <property type="match status" value="1"/>
</dbReference>
<dbReference type="InterPro" id="IPR015943">
    <property type="entry name" value="WD40/YVTN_repeat-like_dom_sf"/>
</dbReference>
<evidence type="ECO:0000256" key="2">
    <source>
        <dbReference type="ARBA" id="ARBA00022737"/>
    </source>
</evidence>
<dbReference type="PROSITE" id="PS50082">
    <property type="entry name" value="WD_REPEATS_2"/>
    <property type="match status" value="4"/>
</dbReference>
<dbReference type="Pfam" id="PF00400">
    <property type="entry name" value="WD40"/>
    <property type="match status" value="3"/>
</dbReference>
<accession>A0A0L7LVF0</accession>
<dbReference type="PANTHER" id="PTHR19857:SF8">
    <property type="entry name" value="ANGIO-ASSOCIATED MIGRATORY CELL PROTEIN"/>
    <property type="match status" value="1"/>
</dbReference>
<feature type="region of interest" description="Disordered" evidence="4">
    <location>
        <begin position="37"/>
        <end position="56"/>
    </location>
</feature>
<feature type="repeat" description="WD" evidence="3">
    <location>
        <begin position="191"/>
        <end position="232"/>
    </location>
</feature>
<keyword evidence="6" id="KW-1185">Reference proteome</keyword>
<feature type="repeat" description="WD" evidence="3">
    <location>
        <begin position="349"/>
        <end position="380"/>
    </location>
</feature>
<feature type="repeat" description="WD" evidence="3">
    <location>
        <begin position="63"/>
        <end position="104"/>
    </location>
</feature>
<dbReference type="PROSITE" id="PS00678">
    <property type="entry name" value="WD_REPEATS_1"/>
    <property type="match status" value="1"/>
</dbReference>
<dbReference type="PANTHER" id="PTHR19857">
    <property type="entry name" value="MITOCHONDRIAL DIVISION PROTEIN 1-RELATED"/>
    <property type="match status" value="1"/>
</dbReference>
<dbReference type="AlphaFoldDB" id="A0A0L7LVF0"/>
<organism evidence="5 6">
    <name type="scientific">Operophtera brumata</name>
    <name type="common">Winter moth</name>
    <name type="synonym">Phalaena brumata</name>
    <dbReference type="NCBI Taxonomy" id="104452"/>
    <lineage>
        <taxon>Eukaryota</taxon>
        <taxon>Metazoa</taxon>
        <taxon>Ecdysozoa</taxon>
        <taxon>Arthropoda</taxon>
        <taxon>Hexapoda</taxon>
        <taxon>Insecta</taxon>
        <taxon>Pterygota</taxon>
        <taxon>Neoptera</taxon>
        <taxon>Endopterygota</taxon>
        <taxon>Lepidoptera</taxon>
        <taxon>Glossata</taxon>
        <taxon>Ditrysia</taxon>
        <taxon>Geometroidea</taxon>
        <taxon>Geometridae</taxon>
        <taxon>Larentiinae</taxon>
        <taxon>Operophtera</taxon>
    </lineage>
</organism>
<evidence type="ECO:0000313" key="6">
    <source>
        <dbReference type="Proteomes" id="UP000037510"/>
    </source>
</evidence>
<feature type="compositionally biased region" description="Polar residues" evidence="4">
    <location>
        <begin position="1"/>
        <end position="14"/>
    </location>
</feature>
<sequence>MRDTQQDTPPSSVNGDDIGAMDDEMYYEEVEEIQLEDLESMLEEQEEEDIEMEPPEDHSSIVFKKHVGSTFCCDIHPKGLLAVTGAEDDKGYVWSIETGDVVSDCSGHKDSVIFAGFSFDGAYVATGDMAGLIKVWEVNTANQNQWNVAFEYETEDLIWGFWHFGARVLIFGVESGDIYVFKIPSGEMKVLKGHNFKVECGKLFPDGRRLAAGYADGAVKIWELKTSSLVSQVPANVEELKLCILLSTGKVLLTTPNNGKVVAQLQAGSDLETLAFSQEPSGYLAIGSLTGAVSIWDTARQMLRHQCVKPEDESGVTKMLWIKNHLVTGCLDGSVRVYESRNGERKRVFTGHESAILDLCYNAEKKLILTTSDDDTARVFLYDVNNDND</sequence>
<dbReference type="STRING" id="104452.A0A0L7LVF0"/>
<dbReference type="InterPro" id="IPR036322">
    <property type="entry name" value="WD40_repeat_dom_sf"/>
</dbReference>
<feature type="region of interest" description="Disordered" evidence="4">
    <location>
        <begin position="1"/>
        <end position="25"/>
    </location>
</feature>
<comment type="caution">
    <text evidence="5">The sequence shown here is derived from an EMBL/GenBank/DDBJ whole genome shotgun (WGS) entry which is preliminary data.</text>
</comment>
<feature type="compositionally biased region" description="Acidic residues" evidence="4">
    <location>
        <begin position="37"/>
        <end position="54"/>
    </location>
</feature>
<evidence type="ECO:0000256" key="1">
    <source>
        <dbReference type="ARBA" id="ARBA00022574"/>
    </source>
</evidence>
<keyword evidence="1 3" id="KW-0853">WD repeat</keyword>
<reference evidence="5 6" key="1">
    <citation type="journal article" date="2015" name="Genome Biol. Evol.">
        <title>The genome of winter moth (Operophtera brumata) provides a genomic perspective on sexual dimorphism and phenology.</title>
        <authorList>
            <person name="Derks M.F."/>
            <person name="Smit S."/>
            <person name="Salis L."/>
            <person name="Schijlen E."/>
            <person name="Bossers A."/>
            <person name="Mateman C."/>
            <person name="Pijl A.S."/>
            <person name="de Ridder D."/>
            <person name="Groenen M.A."/>
            <person name="Visser M.E."/>
            <person name="Megens H.J."/>
        </authorList>
    </citation>
    <scope>NUCLEOTIDE SEQUENCE [LARGE SCALE GENOMIC DNA]</scope>
    <source>
        <strain evidence="5">WM2013NL</strain>
        <tissue evidence="5">Head and thorax</tissue>
    </source>
</reference>
<dbReference type="InterPro" id="IPR019775">
    <property type="entry name" value="WD40_repeat_CS"/>
</dbReference>
<dbReference type="SMART" id="SM00320">
    <property type="entry name" value="WD40"/>
    <property type="match status" value="6"/>
</dbReference>
<protein>
    <submittedName>
        <fullName evidence="5">Putative angio-associated, migratory cell protein</fullName>
    </submittedName>
</protein>
<name>A0A0L7LVF0_OPEBR</name>
<dbReference type="PROSITE" id="PS50294">
    <property type="entry name" value="WD_REPEATS_REGION"/>
    <property type="match status" value="1"/>
</dbReference>